<feature type="compositionally biased region" description="Low complexity" evidence="2">
    <location>
        <begin position="144"/>
        <end position="155"/>
    </location>
</feature>
<evidence type="ECO:0000256" key="1">
    <source>
        <dbReference type="ARBA" id="ARBA00009407"/>
    </source>
</evidence>
<dbReference type="InterPro" id="IPR008828">
    <property type="entry name" value="Sin1/Avo1"/>
</dbReference>
<dbReference type="Pfam" id="PF16979">
    <property type="entry name" value="SIN1_PH"/>
    <property type="match status" value="1"/>
</dbReference>
<dbReference type="InParanoid" id="A0A163TI98"/>
<dbReference type="AlphaFoldDB" id="A0A163TI98"/>
<evidence type="ECO:0000259" key="4">
    <source>
        <dbReference type="Pfam" id="PF16979"/>
    </source>
</evidence>
<feature type="region of interest" description="Disordered" evidence="2">
    <location>
        <begin position="119"/>
        <end position="188"/>
    </location>
</feature>
<dbReference type="InterPro" id="IPR031313">
    <property type="entry name" value="Sin1_PH_dom"/>
</dbReference>
<evidence type="ECO:0008006" key="7">
    <source>
        <dbReference type="Google" id="ProtNLM"/>
    </source>
</evidence>
<feature type="region of interest" description="Disordered" evidence="2">
    <location>
        <begin position="574"/>
        <end position="594"/>
    </location>
</feature>
<dbReference type="GO" id="GO:0031932">
    <property type="term" value="C:TORC2 complex"/>
    <property type="evidence" value="ECO:0007669"/>
    <property type="project" value="InterPro"/>
</dbReference>
<dbReference type="OrthoDB" id="241990at2759"/>
<evidence type="ECO:0000256" key="2">
    <source>
        <dbReference type="SAM" id="MobiDB-lite"/>
    </source>
</evidence>
<feature type="compositionally biased region" description="Low complexity" evidence="2">
    <location>
        <begin position="326"/>
        <end position="335"/>
    </location>
</feature>
<dbReference type="InterPro" id="IPR011993">
    <property type="entry name" value="PH-like_dom_sf"/>
</dbReference>
<evidence type="ECO:0000313" key="6">
    <source>
        <dbReference type="Proteomes" id="UP000078561"/>
    </source>
</evidence>
<dbReference type="FunCoup" id="A0A163TI98">
    <property type="interactions" value="13"/>
</dbReference>
<feature type="region of interest" description="Disordered" evidence="2">
    <location>
        <begin position="242"/>
        <end position="348"/>
    </location>
</feature>
<dbReference type="GO" id="GO:0005886">
    <property type="term" value="C:plasma membrane"/>
    <property type="evidence" value="ECO:0007669"/>
    <property type="project" value="TreeGrafter"/>
</dbReference>
<dbReference type="EMBL" id="LT554417">
    <property type="protein sequence ID" value="SAM05102.1"/>
    <property type="molecule type" value="Genomic_DNA"/>
</dbReference>
<dbReference type="GO" id="GO:0005737">
    <property type="term" value="C:cytoplasm"/>
    <property type="evidence" value="ECO:0007669"/>
    <property type="project" value="TreeGrafter"/>
</dbReference>
<feature type="compositionally biased region" description="Polar residues" evidence="2">
    <location>
        <begin position="292"/>
        <end position="307"/>
    </location>
</feature>
<evidence type="ECO:0000313" key="5">
    <source>
        <dbReference type="EMBL" id="SAM05102.1"/>
    </source>
</evidence>
<dbReference type="STRING" id="4829.A0A163TI98"/>
<dbReference type="GO" id="GO:0005546">
    <property type="term" value="F:phosphatidylinositol-4,5-bisphosphate binding"/>
    <property type="evidence" value="ECO:0007669"/>
    <property type="project" value="TreeGrafter"/>
</dbReference>
<feature type="compositionally biased region" description="Polar residues" evidence="2">
    <location>
        <begin position="156"/>
        <end position="166"/>
    </location>
</feature>
<evidence type="ECO:0000259" key="3">
    <source>
        <dbReference type="Pfam" id="PF16978"/>
    </source>
</evidence>
<dbReference type="Pfam" id="PF16978">
    <property type="entry name" value="CRIM"/>
    <property type="match status" value="1"/>
</dbReference>
<feature type="compositionally biased region" description="Low complexity" evidence="2">
    <location>
        <begin position="582"/>
        <end position="594"/>
    </location>
</feature>
<dbReference type="PANTHER" id="PTHR13335:SF1">
    <property type="entry name" value="TARGET OF RAPAMYCIN COMPLEX 2 SUBUNIT MAPKAP1"/>
    <property type="match status" value="1"/>
</dbReference>
<feature type="compositionally biased region" description="Low complexity" evidence="2">
    <location>
        <begin position="515"/>
        <end position="530"/>
    </location>
</feature>
<name>A0A163TI98_ABSGL</name>
<feature type="region of interest" description="Disordered" evidence="2">
    <location>
        <begin position="481"/>
        <end position="530"/>
    </location>
</feature>
<dbReference type="Gene3D" id="2.30.29.30">
    <property type="entry name" value="Pleckstrin-homology domain (PH domain)/Phosphotyrosine-binding domain (PTB)"/>
    <property type="match status" value="2"/>
</dbReference>
<dbReference type="Proteomes" id="UP000078561">
    <property type="component" value="Unassembled WGS sequence"/>
</dbReference>
<dbReference type="InterPro" id="IPR031567">
    <property type="entry name" value="CRIM_dom"/>
</dbReference>
<comment type="similarity">
    <text evidence="1">Belongs to the SIN1 family.</text>
</comment>
<gene>
    <name evidence="5" type="primary">ABSGL_10968.1 scaffold 12033</name>
</gene>
<dbReference type="PANTHER" id="PTHR13335">
    <property type="entry name" value="TARGET OF RAPAMYCIN COMPLEX 2 SUBUNIT MAPKAP1"/>
    <property type="match status" value="1"/>
</dbReference>
<dbReference type="OMA" id="LWRSPIK"/>
<feature type="domain" description="SIN1-type PH" evidence="4">
    <location>
        <begin position="764"/>
        <end position="849"/>
    </location>
</feature>
<sequence>MALTTDAEFLIHMMRVKFLRMDDRGERIMAFPPTVMSDDYVRLAAPCYPEMQYCYSPAYDLTAKDNPIFGTGTASGFITSPRTKRTHYRPRKTGINAINDDTNNPGAALVGGDLKLAPTAKSPSALGASRMDSSSESDDDMEADYTATATTATATSKQLQQRTLESNVRHFKSQEDSSTIISQGGTSELTTTASLQPSMESNIDPSPRSSLDVIDTVNTHENSLPFMHVASVAARASLDTSRYSKNNNNSSSVFSPPPIPPPKMTTESHPLPPPPPPTTASSSTIAHRITPNGPSILTNRKQHQQQTFPPPALSSSSSSLFYGNITPSDPSVSPTTSPPQPQPPRRLHIIPGKSTLTAMIAAKATTAENPYAAYSHASGKGSSHPMTLCVYLPHSSTPYKPISLVVRPDAIIDDVIGYILYDYVEQKRGAELDPELYDLAQWVLLIAEDDGEIEDELPALDRTRKIDKVSFDQFALCRANPSQAKQNEQTRAKLGRFKPDLDSLKKKPSMVAMGTTAATTSTTTTSSSLTTEQNNILHVPTMTKAASDTYHSASSTGDPMIESSGGLVHLAPSTQLDPMLTTPPTTTATSSSSTNAAAATAGSLAAAASADAAADSSSIAVPVPSSKAVLTKAALPMTPIKYFRIRLMTSEEVAATTTIPVYAEMFIGDVLELVSRKRKLDPNEYILTLPDSNVVIPNDTPVDSLKEVEELTLTKKTATLTVPHSSSNPLWRSPIKKRKEDPHSPMYFNTGDDNKQPSDNFLQQYKKYNVNRKTPMFVGKRVSVLAIDGNYIHLMPPEHKGMFDSVKTVPSNFKIGVMKDRDHKTYELEAETSKEAYEISARIRFLMQMNKGSGT</sequence>
<feature type="compositionally biased region" description="Low complexity" evidence="2">
    <location>
        <begin position="242"/>
        <end position="254"/>
    </location>
</feature>
<feature type="compositionally biased region" description="Polar residues" evidence="2">
    <location>
        <begin position="176"/>
        <end position="188"/>
    </location>
</feature>
<reference evidence="5" key="1">
    <citation type="submission" date="2016-04" db="EMBL/GenBank/DDBJ databases">
        <authorList>
            <person name="Evans L.H."/>
            <person name="Alamgir A."/>
            <person name="Owens N."/>
            <person name="Weber N.D."/>
            <person name="Virtaneva K."/>
            <person name="Barbian K."/>
            <person name="Babar A."/>
            <person name="Rosenke K."/>
        </authorList>
    </citation>
    <scope>NUCLEOTIDE SEQUENCE [LARGE SCALE GENOMIC DNA]</scope>
    <source>
        <strain evidence="5">CBS 101.48</strain>
    </source>
</reference>
<proteinExistence type="inferred from homology"/>
<organism evidence="5">
    <name type="scientific">Absidia glauca</name>
    <name type="common">Pin mould</name>
    <dbReference type="NCBI Taxonomy" id="4829"/>
    <lineage>
        <taxon>Eukaryota</taxon>
        <taxon>Fungi</taxon>
        <taxon>Fungi incertae sedis</taxon>
        <taxon>Mucoromycota</taxon>
        <taxon>Mucoromycotina</taxon>
        <taxon>Mucoromycetes</taxon>
        <taxon>Mucorales</taxon>
        <taxon>Cunninghamellaceae</taxon>
        <taxon>Absidia</taxon>
    </lineage>
</organism>
<dbReference type="GO" id="GO:0038203">
    <property type="term" value="P:TORC2 signaling"/>
    <property type="evidence" value="ECO:0007669"/>
    <property type="project" value="TreeGrafter"/>
</dbReference>
<protein>
    <recommendedName>
        <fullName evidence="7">Sin1 middle CRIM domain-containing protein</fullName>
    </recommendedName>
</protein>
<feature type="domain" description="CRIM" evidence="3">
    <location>
        <begin position="353"/>
        <end position="488"/>
    </location>
</feature>
<accession>A0A163TI98</accession>
<keyword evidence="6" id="KW-1185">Reference proteome</keyword>